<keyword evidence="4" id="KW-1185">Reference proteome</keyword>
<sequence length="177" mass="20276">MGQFVDNSHLNQIWIILMLTFLLQLHEEEKKSALRDKRISYSRQTIQQSSSMGVHMINSTPTQIERTPLSQMSLNCINQRDTLYTLPNSHGASSSNSHTQPSNIHQITRKKRLINQTSLGINLMNRYHTLCEDDINTNVEKDKENVLPIFESQNLSGNLPNDSNEDDDDDDYSMKGI</sequence>
<evidence type="ECO:0000313" key="4">
    <source>
        <dbReference type="Proteomes" id="UP000447434"/>
    </source>
</evidence>
<comment type="caution">
    <text evidence="3">The sequence shown here is derived from an EMBL/GenBank/DDBJ whole genome shotgun (WGS) entry which is preliminary data.</text>
</comment>
<feature type="compositionally biased region" description="Polar residues" evidence="1">
    <location>
        <begin position="151"/>
        <end position="162"/>
    </location>
</feature>
<feature type="region of interest" description="Disordered" evidence="1">
    <location>
        <begin position="87"/>
        <end position="106"/>
    </location>
</feature>
<gene>
    <name evidence="3" type="ORF">Lalb_Chr01g0009991</name>
</gene>
<evidence type="ECO:0000256" key="1">
    <source>
        <dbReference type="SAM" id="MobiDB-lite"/>
    </source>
</evidence>
<accession>A0A6A4R714</accession>
<reference evidence="4" key="1">
    <citation type="journal article" date="2020" name="Nat. Commun.">
        <title>Genome sequence of the cluster root forming white lupin.</title>
        <authorList>
            <person name="Hufnagel B."/>
            <person name="Marques A."/>
            <person name="Soriano A."/>
            <person name="Marques L."/>
            <person name="Divol F."/>
            <person name="Doumas P."/>
            <person name="Sallet E."/>
            <person name="Mancinotti D."/>
            <person name="Carrere S."/>
            <person name="Marande W."/>
            <person name="Arribat S."/>
            <person name="Keller J."/>
            <person name="Huneau C."/>
            <person name="Blein T."/>
            <person name="Aime D."/>
            <person name="Laguerre M."/>
            <person name="Taylor J."/>
            <person name="Schubert V."/>
            <person name="Nelson M."/>
            <person name="Geu-Flores F."/>
            <person name="Crespi M."/>
            <person name="Gallardo-Guerrero K."/>
            <person name="Delaux P.-M."/>
            <person name="Salse J."/>
            <person name="Berges H."/>
            <person name="Guyot R."/>
            <person name="Gouzy J."/>
            <person name="Peret B."/>
        </authorList>
    </citation>
    <scope>NUCLEOTIDE SEQUENCE [LARGE SCALE GENOMIC DNA]</scope>
    <source>
        <strain evidence="4">cv. Amiga</strain>
    </source>
</reference>
<dbReference type="AlphaFoldDB" id="A0A6A4R714"/>
<protein>
    <submittedName>
        <fullName evidence="3">Uncharacterized protein</fullName>
    </submittedName>
</protein>
<dbReference type="EMBL" id="WOCE01000001">
    <property type="protein sequence ID" value="KAE9621104.1"/>
    <property type="molecule type" value="Genomic_DNA"/>
</dbReference>
<feature type="chain" id="PRO_5025397467" evidence="2">
    <location>
        <begin position="28"/>
        <end position="177"/>
    </location>
</feature>
<proteinExistence type="predicted"/>
<feature type="signal peptide" evidence="2">
    <location>
        <begin position="1"/>
        <end position="27"/>
    </location>
</feature>
<name>A0A6A4R714_LUPAL</name>
<evidence type="ECO:0000313" key="3">
    <source>
        <dbReference type="EMBL" id="KAE9621104.1"/>
    </source>
</evidence>
<feature type="region of interest" description="Disordered" evidence="1">
    <location>
        <begin position="150"/>
        <end position="177"/>
    </location>
</feature>
<evidence type="ECO:0000256" key="2">
    <source>
        <dbReference type="SAM" id="SignalP"/>
    </source>
</evidence>
<organism evidence="3 4">
    <name type="scientific">Lupinus albus</name>
    <name type="common">White lupine</name>
    <name type="synonym">Lupinus termis</name>
    <dbReference type="NCBI Taxonomy" id="3870"/>
    <lineage>
        <taxon>Eukaryota</taxon>
        <taxon>Viridiplantae</taxon>
        <taxon>Streptophyta</taxon>
        <taxon>Embryophyta</taxon>
        <taxon>Tracheophyta</taxon>
        <taxon>Spermatophyta</taxon>
        <taxon>Magnoliopsida</taxon>
        <taxon>eudicotyledons</taxon>
        <taxon>Gunneridae</taxon>
        <taxon>Pentapetalae</taxon>
        <taxon>rosids</taxon>
        <taxon>fabids</taxon>
        <taxon>Fabales</taxon>
        <taxon>Fabaceae</taxon>
        <taxon>Papilionoideae</taxon>
        <taxon>50 kb inversion clade</taxon>
        <taxon>genistoids sensu lato</taxon>
        <taxon>core genistoids</taxon>
        <taxon>Genisteae</taxon>
        <taxon>Lupinus</taxon>
    </lineage>
</organism>
<keyword evidence="2" id="KW-0732">Signal</keyword>
<dbReference type="Proteomes" id="UP000447434">
    <property type="component" value="Chromosome 1"/>
</dbReference>